<reference evidence="2" key="1">
    <citation type="journal article" date="2018" name="Genome Res.">
        <title>The genomic architecture and molecular evolution of ant odorant receptors.</title>
        <authorList>
            <person name="McKenzie S.K."/>
            <person name="Kronauer D.J.C."/>
        </authorList>
    </citation>
    <scope>NUCLEOTIDE SEQUENCE [LARGE SCALE GENOMIC DNA]</scope>
    <source>
        <strain evidence="2">Clonal line C1</strain>
    </source>
</reference>
<dbReference type="Pfam" id="PF21738">
    <property type="entry name" value="DJR-like_dom"/>
    <property type="match status" value="1"/>
</dbReference>
<evidence type="ECO:0000259" key="1">
    <source>
        <dbReference type="Pfam" id="PF21738"/>
    </source>
</evidence>
<accession>A0A3L8D6L4</accession>
<organism evidence="2">
    <name type="scientific">Ooceraea biroi</name>
    <name type="common">Clonal raider ant</name>
    <name type="synonym">Cerapachys biroi</name>
    <dbReference type="NCBI Taxonomy" id="2015173"/>
    <lineage>
        <taxon>Eukaryota</taxon>
        <taxon>Metazoa</taxon>
        <taxon>Ecdysozoa</taxon>
        <taxon>Arthropoda</taxon>
        <taxon>Hexapoda</taxon>
        <taxon>Insecta</taxon>
        <taxon>Pterygota</taxon>
        <taxon>Neoptera</taxon>
        <taxon>Endopterygota</taxon>
        <taxon>Hymenoptera</taxon>
        <taxon>Apocrita</taxon>
        <taxon>Aculeata</taxon>
        <taxon>Formicoidea</taxon>
        <taxon>Formicidae</taxon>
        <taxon>Dorylinae</taxon>
        <taxon>Ooceraea</taxon>
    </lineage>
</organism>
<dbReference type="PANTHER" id="PTHR36159">
    <property type="entry name" value="PROTEIN CBG23766"/>
    <property type="match status" value="1"/>
</dbReference>
<dbReference type="EMBL" id="QOIP01000012">
    <property type="protein sequence ID" value="RLU15683.1"/>
    <property type="molecule type" value="Genomic_DNA"/>
</dbReference>
<comment type="caution">
    <text evidence="2">The sequence shown here is derived from an EMBL/GenBank/DDBJ whole genome shotgun (WGS) entry which is preliminary data.</text>
</comment>
<dbReference type="PANTHER" id="PTHR36159:SF1">
    <property type="entry name" value="RETROVIRUS-RELATED POL POLYPROTEIN FROM TRANSPOSON 412-LIKE PROTEIN"/>
    <property type="match status" value="1"/>
</dbReference>
<proteinExistence type="predicted"/>
<name>A0A3L8D6L4_OOCBI</name>
<evidence type="ECO:0000313" key="2">
    <source>
        <dbReference type="EMBL" id="RLU15683.1"/>
    </source>
</evidence>
<gene>
    <name evidence="2" type="ORF">DMN91_011438</name>
</gene>
<dbReference type="InterPro" id="IPR049512">
    <property type="entry name" value="DJR-like_dom"/>
</dbReference>
<sequence length="563" mass="64243">MCLLTFADEFAHEKVIFDERIVGLETHTYNPYANTSFGYSDEIRIPIQQQDLYTLPCESYLYIEGTFSSAGTSTGEGGLVAHTDLARLVNNCAAFLFEEIRYELNDVEIDRSRNVGVTSTLKNYASLTHAHNNILQNAGWSVVNNMSGPGDFNLCVPLGMLLGFCEDYRRVVINARHELVLIRARNDNCVVLSSDQHEPKIDLHKVQWRMPHVYLNEINKLRLLRTLESGRFLSMAFHSWDLYEFPLLQSTTAHTWAVKAATQLEKPRYVIFALQTGRRNVGTKDASLFDECDLSNVKLFLNSKFYPYDDMHLDFTKNRYAVLYDMYTRFRRAYYALDRDDDGAMLTMSKFLHCGPLVVIDCSRQNEAVKSATVDVRIEFDCRRNVPPETTASCLILHDRASLRPWTRRPCTSRWGHYRQGDTVNAEMWKGLVDSRAIVCDYLTRANGEHVIVPPPMRMDDLTIRFASSNGQPTIRLDIPSCRLALFAPTVRYLYGLRHCAERVIATMASVVGRVEAKLRVFKHAAAGVEDPSDAPRAIRDRKDFDNNDLLDCELLVVVFGNI</sequence>
<dbReference type="Proteomes" id="UP000279307">
    <property type="component" value="Chromosome 12"/>
</dbReference>
<protein>
    <recommendedName>
        <fullName evidence="1">Double jelly roll-like domain-containing protein</fullName>
    </recommendedName>
</protein>
<reference evidence="2" key="2">
    <citation type="submission" date="2018-07" db="EMBL/GenBank/DDBJ databases">
        <authorList>
            <person name="Mckenzie S.K."/>
            <person name="Kronauer D.J.C."/>
        </authorList>
    </citation>
    <scope>NUCLEOTIDE SEQUENCE</scope>
    <source>
        <strain evidence="2">Clonal line C1</strain>
    </source>
</reference>
<dbReference type="AlphaFoldDB" id="A0A3L8D6L4"/>
<dbReference type="OrthoDB" id="6746907at2759"/>
<feature type="domain" description="Double jelly roll-like" evidence="1">
    <location>
        <begin position="87"/>
        <end position="400"/>
    </location>
</feature>